<name>A0A1Q8EUF4_9PSED</name>
<evidence type="ECO:0008006" key="4">
    <source>
        <dbReference type="Google" id="ProtNLM"/>
    </source>
</evidence>
<dbReference type="OrthoDB" id="8019720at2"/>
<keyword evidence="1" id="KW-0812">Transmembrane</keyword>
<keyword evidence="1" id="KW-1133">Transmembrane helix</keyword>
<comment type="caution">
    <text evidence="2">The sequence shown here is derived from an EMBL/GenBank/DDBJ whole genome shotgun (WGS) entry which is preliminary data.</text>
</comment>
<keyword evidence="1" id="KW-0472">Membrane</keyword>
<dbReference type="AlphaFoldDB" id="A0A1Q8EUF4"/>
<dbReference type="Proteomes" id="UP000185578">
    <property type="component" value="Unassembled WGS sequence"/>
</dbReference>
<protein>
    <recommendedName>
        <fullName evidence="4">Phage tail protein</fullName>
    </recommendedName>
</protein>
<sequence length="548" mass="58054">MAAVAKGAEKLDKEVSGIRAKIAAFKKDLADNGLDKLNFSSLMEGTGLVGPFVKGIRSAVKAEDELVAANLKAQRLEVPDVVRGNTATNLHNFSASLDAVSLKVGQALLPAVNKVVVELQPLLTSVGQFVANNPALVEGLAAAAVAFTVVTSAATAMAVVLAALSSPVGLVAAGIALAVGLIVANWAPLSGFFRKLWQNIRPVLIPMADFFKTLFAFTPMGQIASNWGPVSGALRDIFAAIKAVAGGVIEVLKFTFSLTPMGAIVANWAPISTFLAGLWQTIKTAAAPLIAFFQELFSWTPIALIAANWGPLTGLFSAIWRLLQALAVPVAEFLRGIFAWTPIPLIIANWGPITEFFASVWNAIKVSAMAMYTVLSEIFGWTPLFQIIKNWEPITEWFSAWWQKLKAIIEPIKELLGGSFGGFITQITGKVESLTEHQLRTNEQDRGALAPAFFGADEDADQVSGALPGKRPQTVSLAPGGLQQNSSLLLQQTAANNRTQLQGGLTVSFENAPAGLRTSAPQINQPGVALSSRVGYRSLSLGGSNELA</sequence>
<dbReference type="EMBL" id="MSCT01000006">
    <property type="protein sequence ID" value="OLF55417.1"/>
    <property type="molecule type" value="Genomic_DNA"/>
</dbReference>
<gene>
    <name evidence="2" type="ORF">BTN82_05580</name>
</gene>
<evidence type="ECO:0000256" key="1">
    <source>
        <dbReference type="SAM" id="Phobius"/>
    </source>
</evidence>
<reference evidence="2 3" key="1">
    <citation type="submission" date="2016-12" db="EMBL/GenBank/DDBJ databases">
        <authorList>
            <person name="Song W.-J."/>
            <person name="Kurnit D.M."/>
        </authorList>
    </citation>
    <scope>NUCLEOTIDE SEQUENCE [LARGE SCALE GENOMIC DNA]</scope>
    <source>
        <strain evidence="2 3">PCL1601</strain>
    </source>
</reference>
<feature type="transmembrane region" description="Helical" evidence="1">
    <location>
        <begin position="140"/>
        <end position="164"/>
    </location>
</feature>
<proteinExistence type="predicted"/>
<organism evidence="2 3">
    <name type="scientific">Pseudomonas chlororaphis</name>
    <dbReference type="NCBI Taxonomy" id="587753"/>
    <lineage>
        <taxon>Bacteria</taxon>
        <taxon>Pseudomonadati</taxon>
        <taxon>Pseudomonadota</taxon>
        <taxon>Gammaproteobacteria</taxon>
        <taxon>Pseudomonadales</taxon>
        <taxon>Pseudomonadaceae</taxon>
        <taxon>Pseudomonas</taxon>
    </lineage>
</organism>
<feature type="transmembrane region" description="Helical" evidence="1">
    <location>
        <begin position="170"/>
        <end position="193"/>
    </location>
</feature>
<evidence type="ECO:0000313" key="2">
    <source>
        <dbReference type="EMBL" id="OLF55417.1"/>
    </source>
</evidence>
<accession>A0A1Q8EUF4</accession>
<evidence type="ECO:0000313" key="3">
    <source>
        <dbReference type="Proteomes" id="UP000185578"/>
    </source>
</evidence>